<evidence type="ECO:0000259" key="1">
    <source>
        <dbReference type="PROSITE" id="PS50943"/>
    </source>
</evidence>
<dbReference type="InterPro" id="IPR001387">
    <property type="entry name" value="Cro/C1-type_HTH"/>
</dbReference>
<protein>
    <submittedName>
        <fullName evidence="2">Transcriptional regulator</fullName>
    </submittedName>
</protein>
<name>A0A6N8EQX0_PAEMA</name>
<feature type="domain" description="HTH cro/C1-type" evidence="1">
    <location>
        <begin position="16"/>
        <end position="65"/>
    </location>
</feature>
<organism evidence="2 3">
    <name type="scientific">Paenibacillus macerans</name>
    <name type="common">Bacillus macerans</name>
    <dbReference type="NCBI Taxonomy" id="44252"/>
    <lineage>
        <taxon>Bacteria</taxon>
        <taxon>Bacillati</taxon>
        <taxon>Bacillota</taxon>
        <taxon>Bacilli</taxon>
        <taxon>Bacillales</taxon>
        <taxon>Paenibacillaceae</taxon>
        <taxon>Paenibacillus</taxon>
    </lineage>
</organism>
<dbReference type="EMBL" id="WNZZ01000001">
    <property type="protein sequence ID" value="MUG20841.1"/>
    <property type="molecule type" value="Genomic_DNA"/>
</dbReference>
<dbReference type="Proteomes" id="UP000442469">
    <property type="component" value="Unassembled WGS sequence"/>
</dbReference>
<dbReference type="PROSITE" id="PS50943">
    <property type="entry name" value="HTH_CROC1"/>
    <property type="match status" value="1"/>
</dbReference>
<accession>A0A6N8EQX0</accession>
<dbReference type="InterPro" id="IPR010982">
    <property type="entry name" value="Lambda_DNA-bd_dom_sf"/>
</dbReference>
<dbReference type="GO" id="GO:0003677">
    <property type="term" value="F:DNA binding"/>
    <property type="evidence" value="ECO:0007669"/>
    <property type="project" value="InterPro"/>
</dbReference>
<dbReference type="AlphaFoldDB" id="A0A6N8EQX0"/>
<evidence type="ECO:0000313" key="2">
    <source>
        <dbReference type="EMBL" id="MUG20841.1"/>
    </source>
</evidence>
<proteinExistence type="predicted"/>
<gene>
    <name evidence="2" type="ORF">GNQ08_00085</name>
</gene>
<sequence length="463" mass="54225">MNDTTTILGALEQFSKQNGLNLSQLSKQTGLNTGTMSAILNSQRVLSVHQLDRITTVMNLPDGHFYEQYIQEYLNEVAPNWRRIKPFFYRCAELDKLDCIKQIVNLLLDNPLYSSPLFEVAEDLIAQGKRMAAAILYESVALSEKSQHSERLAYCQYKLFLTRLGPDQEQNYRAAIQFEPFAERLDEIDQLNALKDLADAYRSLRRWDKLYKIGEKLKQLAKIQYSLSHSRKKSDQGLVKKLPRPVFFYIAFSNMLISHAYYEQEDYELALQILSEATDLEWVKETDKETLHWKNLFQEWTQANILLTKLMAGNIELLPEYVNYFEKKENEVLTGLWNIMIVANRYKINVDHILMKFETVLSNVLEYEENEIYNQQNTDDQLVGLLYELADYYLIKGDHKQGFKFLIDGLKKSTMINDESSMLRCMRLFERFRNVASAESKVEYHQLVEMGDGHEKKYSVVRH</sequence>
<dbReference type="SUPFAM" id="SSF47413">
    <property type="entry name" value="lambda repressor-like DNA-binding domains"/>
    <property type="match status" value="1"/>
</dbReference>
<comment type="caution">
    <text evidence="2">The sequence shown here is derived from an EMBL/GenBank/DDBJ whole genome shotgun (WGS) entry which is preliminary data.</text>
</comment>
<evidence type="ECO:0000313" key="3">
    <source>
        <dbReference type="Proteomes" id="UP000442469"/>
    </source>
</evidence>
<reference evidence="2 3" key="1">
    <citation type="submission" date="2019-11" db="EMBL/GenBank/DDBJ databases">
        <title>Draft genome sequences of five Paenibacillus species of dairy origin.</title>
        <authorList>
            <person name="Olajide A.M."/>
            <person name="Chen S."/>
            <person name="Lapointe G."/>
        </authorList>
    </citation>
    <scope>NUCLEOTIDE SEQUENCE [LARGE SCALE GENOMIC DNA]</scope>
    <source>
        <strain evidence="2 3">3CT49</strain>
    </source>
</reference>